<evidence type="ECO:0000256" key="1">
    <source>
        <dbReference type="ARBA" id="ARBA00022723"/>
    </source>
</evidence>
<dbReference type="RefSeq" id="WP_021098658.1">
    <property type="nucleotide sequence ID" value="NZ_KE557323.1"/>
</dbReference>
<protein>
    <submittedName>
        <fullName evidence="6">Transcriptional regulator, TraR/DksA family</fullName>
    </submittedName>
</protein>
<comment type="caution">
    <text evidence="6">The sequence shown here is derived from an EMBL/GenBank/DDBJ whole genome shotgun (WGS) entry which is preliminary data.</text>
</comment>
<evidence type="ECO:0000259" key="5">
    <source>
        <dbReference type="Pfam" id="PF01258"/>
    </source>
</evidence>
<sequence>MTQDAASLFAPRLRAELEELRAASAGTAADRVPVALDQQSIGRLSRQDALQMQAMAAAQEARRLARIRAIEAALRRIAAGEYGFCESCAAPIPERRLAIDPVLTRCVGCAR</sequence>
<organism evidence="6 7">
    <name type="scientific">Rubellimicrobium thermophilum DSM 16684</name>
    <dbReference type="NCBI Taxonomy" id="1123069"/>
    <lineage>
        <taxon>Bacteria</taxon>
        <taxon>Pseudomonadati</taxon>
        <taxon>Pseudomonadota</taxon>
        <taxon>Alphaproteobacteria</taxon>
        <taxon>Rhodobacterales</taxon>
        <taxon>Roseobacteraceae</taxon>
        <taxon>Rubellimicrobium</taxon>
    </lineage>
</organism>
<accession>S9S0M7</accession>
<dbReference type="Proteomes" id="UP000015346">
    <property type="component" value="Unassembled WGS sequence"/>
</dbReference>
<dbReference type="OrthoDB" id="1121111at2"/>
<evidence type="ECO:0000256" key="3">
    <source>
        <dbReference type="ARBA" id="ARBA00022833"/>
    </source>
</evidence>
<dbReference type="PROSITE" id="PS01102">
    <property type="entry name" value="ZF_DKSA_1"/>
    <property type="match status" value="1"/>
</dbReference>
<keyword evidence="3" id="KW-0862">Zinc</keyword>
<keyword evidence="7" id="KW-1185">Reference proteome</keyword>
<proteinExistence type="predicted"/>
<dbReference type="Pfam" id="PF01258">
    <property type="entry name" value="zf-dskA_traR"/>
    <property type="match status" value="1"/>
</dbReference>
<reference evidence="6 7" key="1">
    <citation type="journal article" date="2013" name="Stand. Genomic Sci.">
        <title>Genome sequence of the reddish-pigmented Rubellimicrobium thermophilum type strain (DSM 16684(T)), a member of the Roseobacter clade.</title>
        <authorList>
            <person name="Fiebig A."/>
            <person name="Riedel T."/>
            <person name="Gronow S."/>
            <person name="Petersen J."/>
            <person name="Klenk H.P."/>
            <person name="Goker M."/>
        </authorList>
    </citation>
    <scope>NUCLEOTIDE SEQUENCE [LARGE SCALE GENOMIC DNA]</scope>
    <source>
        <strain evidence="6 7">DSM 16684</strain>
    </source>
</reference>
<dbReference type="STRING" id="1123069.ruthe_02582"/>
<dbReference type="PANTHER" id="PTHR33823:SF4">
    <property type="entry name" value="GENERAL STRESS PROTEIN 16O"/>
    <property type="match status" value="1"/>
</dbReference>
<gene>
    <name evidence="6" type="ORF">ruthe_02582</name>
</gene>
<dbReference type="SUPFAM" id="SSF57716">
    <property type="entry name" value="Glucocorticoid receptor-like (DNA-binding domain)"/>
    <property type="match status" value="1"/>
</dbReference>
<dbReference type="InterPro" id="IPR020458">
    <property type="entry name" value="Znf_DskA_TraR_CS"/>
</dbReference>
<dbReference type="HOGENOM" id="CLU_043144_3_3_5"/>
<dbReference type="PROSITE" id="PS51128">
    <property type="entry name" value="ZF_DKSA_2"/>
    <property type="match status" value="1"/>
</dbReference>
<keyword evidence="2" id="KW-0863">Zinc-finger</keyword>
<dbReference type="Gene3D" id="1.20.120.910">
    <property type="entry name" value="DksA, coiled-coil domain"/>
    <property type="match status" value="1"/>
</dbReference>
<name>S9S0M7_9RHOB</name>
<evidence type="ECO:0000256" key="4">
    <source>
        <dbReference type="PROSITE-ProRule" id="PRU00510"/>
    </source>
</evidence>
<dbReference type="PANTHER" id="PTHR33823">
    <property type="entry name" value="RNA POLYMERASE-BINDING TRANSCRIPTION FACTOR DKSA-RELATED"/>
    <property type="match status" value="1"/>
</dbReference>
<evidence type="ECO:0000313" key="7">
    <source>
        <dbReference type="Proteomes" id="UP000015346"/>
    </source>
</evidence>
<dbReference type="InterPro" id="IPR000962">
    <property type="entry name" value="Znf_DskA_TraR"/>
</dbReference>
<dbReference type="GO" id="GO:0008270">
    <property type="term" value="F:zinc ion binding"/>
    <property type="evidence" value="ECO:0007669"/>
    <property type="project" value="UniProtKB-KW"/>
</dbReference>
<evidence type="ECO:0000313" key="6">
    <source>
        <dbReference type="EMBL" id="EPX83785.1"/>
    </source>
</evidence>
<feature type="domain" description="Zinc finger DksA/TraR C4-type" evidence="5">
    <location>
        <begin position="80"/>
        <end position="111"/>
    </location>
</feature>
<keyword evidence="1" id="KW-0479">Metal-binding</keyword>
<evidence type="ECO:0000256" key="2">
    <source>
        <dbReference type="ARBA" id="ARBA00022771"/>
    </source>
</evidence>
<feature type="zinc finger region" description="dksA C4-type" evidence="4">
    <location>
        <begin position="85"/>
        <end position="109"/>
    </location>
</feature>
<dbReference type="EMBL" id="AOLV01000029">
    <property type="protein sequence ID" value="EPX83785.1"/>
    <property type="molecule type" value="Genomic_DNA"/>
</dbReference>
<dbReference type="AlphaFoldDB" id="S9S0M7"/>